<evidence type="ECO:0000256" key="2">
    <source>
        <dbReference type="ARBA" id="ARBA00022840"/>
    </source>
</evidence>
<dbReference type="Proteomes" id="UP000030645">
    <property type="component" value="Unassembled WGS sequence"/>
</dbReference>
<keyword evidence="5" id="KW-0418">Kinase</keyword>
<dbReference type="EMBL" id="KE344746">
    <property type="protein sequence ID" value="EXB77345.1"/>
    <property type="molecule type" value="Genomic_DNA"/>
</dbReference>
<keyword evidence="5" id="KW-0808">Transferase</keyword>
<keyword evidence="6" id="KW-1185">Reference proteome</keyword>
<sequence length="124" mass="13910">MLKHEENLNHTHPRVKNSLPTLIKGQKGPKYSFQHSIIPIFHRDIKSTTALLDGKYGANVADFGTSRLVYVDQTQMTTMVHGTIGYLDPEYFRSSQCIEKSDVHSFGIVLVELLTGEKVVHVTG</sequence>
<dbReference type="InterPro" id="IPR011009">
    <property type="entry name" value="Kinase-like_dom_sf"/>
</dbReference>
<proteinExistence type="predicted"/>
<dbReference type="InterPro" id="IPR000719">
    <property type="entry name" value="Prot_kinase_dom"/>
</dbReference>
<dbReference type="Pfam" id="PF00069">
    <property type="entry name" value="Pkinase"/>
    <property type="match status" value="1"/>
</dbReference>
<evidence type="ECO:0000256" key="1">
    <source>
        <dbReference type="ARBA" id="ARBA00022741"/>
    </source>
</evidence>
<dbReference type="InterPro" id="IPR045274">
    <property type="entry name" value="WAK-like"/>
</dbReference>
<dbReference type="AlphaFoldDB" id="W9RK02"/>
<dbReference type="PROSITE" id="PS50011">
    <property type="entry name" value="PROTEIN_KINASE_DOM"/>
    <property type="match status" value="1"/>
</dbReference>
<keyword evidence="1" id="KW-0547">Nucleotide-binding</keyword>
<reference evidence="6" key="1">
    <citation type="submission" date="2013-01" db="EMBL/GenBank/DDBJ databases">
        <title>Draft Genome Sequence of a Mulberry Tree, Morus notabilis C.K. Schneid.</title>
        <authorList>
            <person name="He N."/>
            <person name="Zhao S."/>
        </authorList>
    </citation>
    <scope>NUCLEOTIDE SEQUENCE</scope>
</reference>
<organism evidence="5 6">
    <name type="scientific">Morus notabilis</name>
    <dbReference type="NCBI Taxonomy" id="981085"/>
    <lineage>
        <taxon>Eukaryota</taxon>
        <taxon>Viridiplantae</taxon>
        <taxon>Streptophyta</taxon>
        <taxon>Embryophyta</taxon>
        <taxon>Tracheophyta</taxon>
        <taxon>Spermatophyta</taxon>
        <taxon>Magnoliopsida</taxon>
        <taxon>eudicotyledons</taxon>
        <taxon>Gunneridae</taxon>
        <taxon>Pentapetalae</taxon>
        <taxon>rosids</taxon>
        <taxon>fabids</taxon>
        <taxon>Rosales</taxon>
        <taxon>Moraceae</taxon>
        <taxon>Moreae</taxon>
        <taxon>Morus</taxon>
    </lineage>
</organism>
<evidence type="ECO:0000259" key="4">
    <source>
        <dbReference type="PROSITE" id="PS50011"/>
    </source>
</evidence>
<gene>
    <name evidence="5" type="ORF">L484_010171</name>
</gene>
<dbReference type="Gene3D" id="1.10.510.10">
    <property type="entry name" value="Transferase(Phosphotransferase) domain 1"/>
    <property type="match status" value="1"/>
</dbReference>
<evidence type="ECO:0000256" key="3">
    <source>
        <dbReference type="SAM" id="MobiDB-lite"/>
    </source>
</evidence>
<dbReference type="PANTHER" id="PTHR27005">
    <property type="entry name" value="WALL-ASSOCIATED RECEPTOR KINASE-LIKE 21"/>
    <property type="match status" value="1"/>
</dbReference>
<name>W9RK02_9ROSA</name>
<evidence type="ECO:0000313" key="6">
    <source>
        <dbReference type="Proteomes" id="UP000030645"/>
    </source>
</evidence>
<evidence type="ECO:0000313" key="5">
    <source>
        <dbReference type="EMBL" id="EXB77345.1"/>
    </source>
</evidence>
<dbReference type="GO" id="GO:0005886">
    <property type="term" value="C:plasma membrane"/>
    <property type="evidence" value="ECO:0007669"/>
    <property type="project" value="TreeGrafter"/>
</dbReference>
<dbReference type="eggNOG" id="ENOG502RMXX">
    <property type="taxonomic scope" value="Eukaryota"/>
</dbReference>
<dbReference type="SUPFAM" id="SSF56112">
    <property type="entry name" value="Protein kinase-like (PK-like)"/>
    <property type="match status" value="1"/>
</dbReference>
<feature type="domain" description="Protein kinase" evidence="4">
    <location>
        <begin position="1"/>
        <end position="124"/>
    </location>
</feature>
<dbReference type="GO" id="GO:0007166">
    <property type="term" value="P:cell surface receptor signaling pathway"/>
    <property type="evidence" value="ECO:0007669"/>
    <property type="project" value="InterPro"/>
</dbReference>
<dbReference type="GO" id="GO:0004674">
    <property type="term" value="F:protein serine/threonine kinase activity"/>
    <property type="evidence" value="ECO:0007669"/>
    <property type="project" value="TreeGrafter"/>
</dbReference>
<accession>W9RK02</accession>
<dbReference type="PANTHER" id="PTHR27005:SF515">
    <property type="entry name" value="WALL-ASSOCIATED RECEPTOR KINASE-LIKE 10-RELATED"/>
    <property type="match status" value="1"/>
</dbReference>
<keyword evidence="5" id="KW-0675">Receptor</keyword>
<feature type="region of interest" description="Disordered" evidence="3">
    <location>
        <begin position="1"/>
        <end position="23"/>
    </location>
</feature>
<dbReference type="GO" id="GO:0005524">
    <property type="term" value="F:ATP binding"/>
    <property type="evidence" value="ECO:0007669"/>
    <property type="project" value="UniProtKB-KW"/>
</dbReference>
<protein>
    <submittedName>
        <fullName evidence="5">Wall-associated receptor kinase-like 5</fullName>
    </submittedName>
</protein>
<keyword evidence="2" id="KW-0067">ATP-binding</keyword>
<dbReference type="STRING" id="981085.W9RK02"/>